<dbReference type="Proteomes" id="UP000459586">
    <property type="component" value="Unassembled WGS sequence"/>
</dbReference>
<dbReference type="Proteomes" id="UP000294017">
    <property type="component" value="Unassembled WGS sequence"/>
</dbReference>
<dbReference type="Proteomes" id="UP000478867">
    <property type="component" value="Unassembled WGS sequence"/>
</dbReference>
<evidence type="ECO:0000313" key="32">
    <source>
        <dbReference type="Proteomes" id="UP000478867"/>
    </source>
</evidence>
<dbReference type="EMBL" id="WPTS01000012">
    <property type="protein sequence ID" value="MVK33796.1"/>
    <property type="molecule type" value="Genomic_DNA"/>
</dbReference>
<evidence type="ECO:0000313" key="17">
    <source>
        <dbReference type="EMBL" id="NDP57694.1"/>
    </source>
</evidence>
<dbReference type="EMBL" id="JAAFLG010000067">
    <property type="protein sequence ID" value="NDP57694.1"/>
    <property type="molecule type" value="Genomic_DNA"/>
</dbReference>
<dbReference type="EMBL" id="RQTF01000365">
    <property type="protein sequence ID" value="RZI04239.1"/>
    <property type="molecule type" value="Genomic_DNA"/>
</dbReference>
<dbReference type="SMR" id="A0A0D3Q8I0"/>
<reference evidence="14" key="12">
    <citation type="submission" date="2023-08" db="EMBL/GenBank/DDBJ databases">
        <authorList>
            <person name="Zhao H."/>
            <person name="Wang X."/>
        </authorList>
    </citation>
    <scope>NUCLEOTIDE SEQUENCE</scope>
    <source>
        <strain evidence="14">NC-4</strain>
    </source>
</reference>
<dbReference type="EMBL" id="CACUNS010000023">
    <property type="protein sequence ID" value="CAA6126548.1"/>
    <property type="molecule type" value="Genomic_DNA"/>
</dbReference>
<gene>
    <name evidence="13" type="ORF">ACR79_14440</name>
    <name evidence="1" type="ORF">CNH36_09635</name>
    <name evidence="19" type="ORF">EIH03_14715</name>
    <name evidence="12" type="ORF">EP54_13415</name>
    <name evidence="11" type="ORF">EQ90_13635</name>
    <name evidence="15" type="ORF">GO814_01385</name>
    <name evidence="16" type="ORF">GO942_01750</name>
    <name evidence="18" type="ORF">GQX37_14395</name>
    <name evidence="17" type="ORF">GZ130_14210</name>
    <name evidence="14" type="ORF">LB359_09075</name>
    <name evidence="20" type="ORF">NCTC10702_02821</name>
    <name evidence="10" type="ORF">NCTC13131_06028</name>
    <name evidence="2" type="ORF">SAMEA1029512_02707</name>
    <name evidence="3" type="ORF">SAMEA1029528_02794</name>
    <name evidence="4" type="ORF">SAMEA2078260_02789</name>
    <name evidence="6" type="ORF">SAMEA2078588_02621</name>
    <name evidence="7" type="ORF">SAMEA2080344_02786</name>
    <name evidence="5" type="ORF">SAMEA2081063_02843</name>
    <name evidence="8" type="ORF">SAMEA4008575_02885</name>
    <name evidence="9" type="ORF">SAMEA70146418_02944</name>
</gene>
<dbReference type="EMBL" id="JAANEC010000143">
    <property type="protein sequence ID" value="NUY13686.1"/>
    <property type="molecule type" value="Genomic_DNA"/>
</dbReference>
<dbReference type="Proteomes" id="UP000217245">
    <property type="component" value="Chromosome"/>
</dbReference>
<dbReference type="Proteomes" id="UP000251686">
    <property type="component" value="Unassembled WGS sequence"/>
</dbReference>
<dbReference type="EMBL" id="LALQ01000076">
    <property type="protein sequence ID" value="KMR55924.1"/>
    <property type="molecule type" value="Genomic_DNA"/>
</dbReference>
<dbReference type="EMBL" id="LFVP01000017">
    <property type="protein sequence ID" value="KSA77150.1"/>
    <property type="molecule type" value="Genomic_DNA"/>
</dbReference>
<dbReference type="EMBL" id="CACTPI010000024">
    <property type="protein sequence ID" value="CAA4170272.1"/>
    <property type="molecule type" value="Genomic_DNA"/>
</dbReference>
<evidence type="ECO:0000313" key="1">
    <source>
        <dbReference type="EMBL" id="ATC71911.1"/>
    </source>
</evidence>
<dbReference type="GO" id="GO:0003677">
    <property type="term" value="F:DNA binding"/>
    <property type="evidence" value="ECO:0007669"/>
    <property type="project" value="InterPro"/>
</dbReference>
<dbReference type="Proteomes" id="UP000507112">
    <property type="component" value="Unassembled WGS sequence"/>
</dbReference>
<evidence type="ECO:0000313" key="21">
    <source>
        <dbReference type="Proteomes" id="UP000217245"/>
    </source>
</evidence>
<dbReference type="EMBL" id="CACTWD010000029">
    <property type="protein sequence ID" value="CAA4709856.1"/>
    <property type="molecule type" value="Genomic_DNA"/>
</dbReference>
<dbReference type="EMBL" id="CACURZ010000027">
    <property type="protein sequence ID" value="CAA6395827.1"/>
    <property type="molecule type" value="Genomic_DNA"/>
</dbReference>
<dbReference type="Proteomes" id="UP000254116">
    <property type="component" value="Unassembled WGS sequence"/>
</dbReference>
<evidence type="ECO:0000313" key="34">
    <source>
        <dbReference type="Proteomes" id="UP000507112"/>
    </source>
</evidence>
<evidence type="ECO:0000313" key="35">
    <source>
        <dbReference type="Proteomes" id="UP000547874"/>
    </source>
</evidence>
<organism evidence="12">
    <name type="scientific">Staphylococcus aureus</name>
    <dbReference type="NCBI Taxonomy" id="1280"/>
    <lineage>
        <taxon>Bacteria</taxon>
        <taxon>Bacillati</taxon>
        <taxon>Bacillota</taxon>
        <taxon>Bacilli</taxon>
        <taxon>Bacillales</taxon>
        <taxon>Staphylococcaceae</taxon>
        <taxon>Staphylococcus</taxon>
    </lineage>
</organism>
<evidence type="ECO:0000313" key="16">
    <source>
        <dbReference type="EMBL" id="MVM09415.1"/>
    </source>
</evidence>
<evidence type="ECO:0000313" key="11">
    <source>
        <dbReference type="EMBL" id="KMR35284.1"/>
    </source>
</evidence>
<reference evidence="18 35" key="8">
    <citation type="journal article" date="2020" name="J. Antimicrob. Chemother.">
        <title>Detection of heterogeneous vancomycin intermediate resistance in MRSA isolates from Latin America.</title>
        <authorList>
            <person name="Castro B.E."/>
            <person name="Berrio M."/>
            <person name="Vargas M.L."/>
            <person name="Carvajal L.P."/>
            <person name="Millan L.V."/>
            <person name="Rios R."/>
            <person name="Hernandez A.K."/>
            <person name="Rincon S."/>
            <person name="Cubides P."/>
            <person name="Forero E."/>
            <person name="Dinh A."/>
            <person name="Seas C."/>
            <person name="Munita J.M."/>
            <person name="Arias C.A."/>
            <person name="Reyes J."/>
            <person name="Diaz L."/>
        </authorList>
    </citation>
    <scope>NUCLEOTIDE SEQUENCE [LARGE SCALE GENOMIC DNA]</scope>
    <source>
        <strain evidence="18 35">UE1097</strain>
    </source>
</reference>
<name>A0A0D3Q8I0_STAAU</name>
<evidence type="ECO:0000313" key="2">
    <source>
        <dbReference type="EMBL" id="CAA4167039.1"/>
    </source>
</evidence>
<dbReference type="SUPFAM" id="SSF46689">
    <property type="entry name" value="Homeodomain-like"/>
    <property type="match status" value="1"/>
</dbReference>
<evidence type="ECO:0000313" key="22">
    <source>
        <dbReference type="Proteomes" id="UP000254116"/>
    </source>
</evidence>
<accession>A0A0D3Q8I0</accession>
<evidence type="ECO:0000313" key="29">
    <source>
        <dbReference type="Proteomes" id="UP000459702"/>
    </source>
</evidence>
<evidence type="ECO:0000313" key="30">
    <source>
        <dbReference type="Proteomes" id="UP000466646"/>
    </source>
</evidence>
<dbReference type="RefSeq" id="WP_001549059.1">
    <property type="nucleotide sequence ID" value="NC_021670.1"/>
</dbReference>
<protein>
    <submittedName>
        <fullName evidence="4 12">Transposase</fullName>
    </submittedName>
</protein>
<dbReference type="Proteomes" id="UP001200271">
    <property type="component" value="Unassembled WGS sequence"/>
</dbReference>
<evidence type="ECO:0000313" key="15">
    <source>
        <dbReference type="EMBL" id="MVK33796.1"/>
    </source>
</evidence>
<evidence type="ECO:0000313" key="7">
    <source>
        <dbReference type="EMBL" id="CAA6395827.1"/>
    </source>
</evidence>
<dbReference type="AlphaFoldDB" id="A0A0D3Q8I0"/>
<dbReference type="Proteomes" id="UP000505390">
    <property type="component" value="Unassembled WGS sequence"/>
</dbReference>
<evidence type="ECO:0000313" key="5">
    <source>
        <dbReference type="EMBL" id="CAA4709856.1"/>
    </source>
</evidence>
<dbReference type="EMBL" id="UAUZ02000004">
    <property type="protein sequence ID" value="CAD7355013.1"/>
    <property type="molecule type" value="Genomic_DNA"/>
</dbReference>
<dbReference type="Proteomes" id="UP000052129">
    <property type="component" value="Unassembled WGS sequence"/>
</dbReference>
<dbReference type="EMBL" id="UHBY01000003">
    <property type="protein sequence ID" value="SUL36533.1"/>
    <property type="molecule type" value="Genomic_DNA"/>
</dbReference>
<proteinExistence type="predicted"/>
<dbReference type="GO" id="GO:0004803">
    <property type="term" value="F:transposase activity"/>
    <property type="evidence" value="ECO:0007669"/>
    <property type="project" value="InterPro"/>
</dbReference>
<dbReference type="Proteomes" id="UP000459702">
    <property type="component" value="Unassembled WGS sequence"/>
</dbReference>
<evidence type="ECO:0000313" key="10">
    <source>
        <dbReference type="EMBL" id="CAD7355013.1"/>
    </source>
</evidence>
<evidence type="ECO:0000313" key="9">
    <source>
        <dbReference type="EMBL" id="CAC8240567.1"/>
    </source>
</evidence>
<dbReference type="EMBL" id="CAIGXB010000021">
    <property type="protein sequence ID" value="CAC5812509.1"/>
    <property type="molecule type" value="Genomic_DNA"/>
</dbReference>
<dbReference type="Proteomes" id="UP000442696">
    <property type="component" value="Unassembled WGS sequence"/>
</dbReference>
<dbReference type="Proteomes" id="UP000443708">
    <property type="component" value="Unassembled WGS sequence"/>
</dbReference>
<evidence type="ECO:0000313" key="13">
    <source>
        <dbReference type="EMBL" id="KSA77150.1"/>
    </source>
</evidence>
<evidence type="ECO:0000313" key="12">
    <source>
        <dbReference type="EMBL" id="KMR55924.1"/>
    </source>
</evidence>
<dbReference type="EMBL" id="LALJ01000048">
    <property type="protein sequence ID" value="KMR35284.1"/>
    <property type="molecule type" value="Genomic_DNA"/>
</dbReference>
<reference evidence="13" key="2">
    <citation type="submission" date="2015-06" db="EMBL/GenBank/DDBJ databases">
        <authorList>
            <person name="Diene S.M."/>
            <person name="Von Dach E."/>
            <person name="Fankhauser C."/>
            <person name="Schrenzel J."/>
            <person name="Harbarth S."/>
            <person name="Francois P."/>
        </authorList>
    </citation>
    <scope>NUCLEOTIDE SEQUENCE</scope>
    <source>
        <strain evidence="13">MRSA_S26</strain>
    </source>
</reference>
<dbReference type="EMBL" id="CAIIGD010000021">
    <property type="protein sequence ID" value="CAC8240567.1"/>
    <property type="molecule type" value="Genomic_DNA"/>
</dbReference>
<reference evidence="19 23" key="6">
    <citation type="submission" date="2018-11" db="EMBL/GenBank/DDBJ databases">
        <title>Genomic profiling of Staphylococcus species from a Poultry farm system in KwaZulu-Natal, South Africa.</title>
        <authorList>
            <person name="Amoako D.G."/>
            <person name="Somboro A.M."/>
            <person name="Abia A.L.K."/>
            <person name="Bester L.A."/>
            <person name="Essack S.Y."/>
        </authorList>
    </citation>
    <scope>NUCLEOTIDE SEQUENCE [LARGE SCALE GENOMIC DNA]</scope>
    <source>
        <strain evidence="19 23">SA12</strain>
    </source>
</reference>
<dbReference type="EMBL" id="CACTOE010000029">
    <property type="protein sequence ID" value="CAA4167039.1"/>
    <property type="molecule type" value="Genomic_DNA"/>
</dbReference>
<dbReference type="EMBL" id="WPXC01000005">
    <property type="protein sequence ID" value="MVM09415.1"/>
    <property type="molecule type" value="Genomic_DNA"/>
</dbReference>
<dbReference type="EMBL" id="CACTQT010000027">
    <property type="protein sequence ID" value="CAA4401805.1"/>
    <property type="molecule type" value="Genomic_DNA"/>
</dbReference>
<evidence type="ECO:0000313" key="25">
    <source>
        <dbReference type="Proteomes" id="UP000442782"/>
    </source>
</evidence>
<dbReference type="Proteomes" id="UP000442782">
    <property type="component" value="Unassembled WGS sequence"/>
</dbReference>
<evidence type="ECO:0000313" key="26">
    <source>
        <dbReference type="Proteomes" id="UP000443506"/>
    </source>
</evidence>
<evidence type="ECO:0000313" key="18">
    <source>
        <dbReference type="EMBL" id="NUY13686.1"/>
    </source>
</evidence>
<evidence type="ECO:0000313" key="3">
    <source>
        <dbReference type="EMBL" id="CAA4170272.1"/>
    </source>
</evidence>
<reference evidence="31 32" key="7">
    <citation type="submission" date="2019-11" db="EMBL/GenBank/DDBJ databases">
        <title>Implementation of targeted gown and glove precautions to prevent Staphylococcus aureus acquisition in community-based nursing homes.</title>
        <authorList>
            <person name="Stine O.C."/>
        </authorList>
    </citation>
    <scope>NUCLEOTIDE SEQUENCE [LARGE SCALE GENOMIC DNA]</scope>
    <source>
        <strain evidence="16 32">S_1081.LBCF.DN</strain>
        <strain evidence="15 31">S_2062.LAUP.DI</strain>
    </source>
</reference>
<dbReference type="EMBL" id="JAIUEN010000069">
    <property type="protein sequence ID" value="MCE3362490.1"/>
    <property type="molecule type" value="Genomic_DNA"/>
</dbReference>
<evidence type="ECO:0000313" key="23">
    <source>
        <dbReference type="Proteomes" id="UP000294017"/>
    </source>
</evidence>
<reference evidence="17 30" key="9">
    <citation type="submission" date="2020-01" db="EMBL/GenBank/DDBJ databases">
        <title>Analysis of Virulence and Antimicrobial Resistance Gene Carriage in Staphylococcus aureus Infections in Equids Using Whole Genome Sequencing.</title>
        <authorList>
            <person name="Little S.V."/>
            <person name="Hillhouse A.E."/>
            <person name="Cohen N.D."/>
            <person name="Lawhon S.D."/>
            <person name="Bryan L.K."/>
        </authorList>
    </citation>
    <scope>NUCLEOTIDE SEQUENCE [LARGE SCALE GENOMIC DNA]</scope>
    <source>
        <strain evidence="17 30">61-017</strain>
    </source>
</reference>
<dbReference type="EMBL" id="CP023391">
    <property type="protein sequence ID" value="ATC71911.1"/>
    <property type="molecule type" value="Genomic_DNA"/>
</dbReference>
<evidence type="ECO:0000313" key="24">
    <source>
        <dbReference type="Proteomes" id="UP000442696"/>
    </source>
</evidence>
<evidence type="ECO:0000313" key="33">
    <source>
        <dbReference type="Proteomes" id="UP000505390"/>
    </source>
</evidence>
<reference evidence="12" key="1">
    <citation type="journal article" date="2015" name="J. Infect. Dis.">
        <title>Parallel Epidemics of Community-Associated Methicillin-Resistant Staphylococcus aureus USA300 Infection in North and South America.</title>
        <authorList>
            <person name="Planet P.J."/>
            <person name="Diaz L."/>
            <person name="Kolokotronis S.O."/>
            <person name="Narechania A."/>
            <person name="Reyes J."/>
            <person name="Xing G."/>
            <person name="Rincon S."/>
            <person name="Smith H."/>
            <person name="Panesso D."/>
            <person name="Ryan C."/>
            <person name="Smith D.P."/>
            <person name="Guzman M."/>
            <person name="Zurita J."/>
            <person name="Sebra R."/>
            <person name="Deikus G."/>
            <person name="Nolan R.L."/>
            <person name="Tenover F.C."/>
            <person name="Weinstock G.M."/>
            <person name="Robinson D.A."/>
            <person name="Arias C.A."/>
        </authorList>
    </citation>
    <scope>NUCLEOTIDE SEQUENCE</scope>
    <source>
        <strain evidence="11">CA15</strain>
        <strain evidence="12">M121</strain>
    </source>
</reference>
<dbReference type="Proteomes" id="UP000547874">
    <property type="component" value="Unassembled WGS sequence"/>
</dbReference>
<dbReference type="GO" id="GO:0006313">
    <property type="term" value="P:DNA transposition"/>
    <property type="evidence" value="ECO:0007669"/>
    <property type="project" value="InterPro"/>
</dbReference>
<reference evidence="14" key="11">
    <citation type="journal article" date="2021" name="Front Med (Lausanne)">
        <title>The Prevalence and Determinants of Fusidic Acid Resistance Among Methicillin-Resistant Staphylococcus aureus Clinical Isolates in China.</title>
        <authorList>
            <person name="Zhao H."/>
            <person name="Wang X."/>
            <person name="Wang B."/>
            <person name="Xu Y."/>
            <person name="Rao L."/>
            <person name="Wan B."/>
            <person name="Guo Y."/>
            <person name="Wu X."/>
            <person name="Yu J."/>
            <person name="Chen L."/>
            <person name="Li M."/>
            <person name="Yu F."/>
        </authorList>
    </citation>
    <scope>NUCLEOTIDE SEQUENCE</scope>
    <source>
        <strain evidence="14">NC-4</strain>
    </source>
</reference>
<dbReference type="Proteomes" id="UP000443506">
    <property type="component" value="Unassembled WGS sequence"/>
</dbReference>
<reference evidence="13" key="3">
    <citation type="journal article" date="2016" name="J. Infect. Dis.">
        <title>Comparative Genomics of Community-Associated Methicillin-Resistant Staphylococcus aureus Shows the Emergence of Clone ST8-USA300 in Geneva, Switzerland.</title>
        <authorList>
            <person name="Von Dach E."/>
            <person name="Diene S.M."/>
            <person name="Fankhauser C."/>
            <person name="Schrenzel J."/>
            <person name="Harbarth S."/>
            <person name="Francois P."/>
        </authorList>
    </citation>
    <scope>NUCLEOTIDE SEQUENCE</scope>
    <source>
        <strain evidence="13">MRSA_S26</strain>
    </source>
</reference>
<evidence type="ECO:0000313" key="4">
    <source>
        <dbReference type="EMBL" id="CAA4401805.1"/>
    </source>
</evidence>
<dbReference type="InterPro" id="IPR009057">
    <property type="entry name" value="Homeodomain-like_sf"/>
</dbReference>
<evidence type="ECO:0000313" key="28">
    <source>
        <dbReference type="Proteomes" id="UP000459586"/>
    </source>
</evidence>
<dbReference type="Proteomes" id="UP000471199">
    <property type="component" value="Unassembled WGS sequence"/>
</dbReference>
<evidence type="ECO:0000313" key="27">
    <source>
        <dbReference type="Proteomes" id="UP000443708"/>
    </source>
</evidence>
<reference evidence="20 22" key="5">
    <citation type="submission" date="2018-06" db="EMBL/GenBank/DDBJ databases">
        <authorList>
            <consortium name="Pathogen Informatics"/>
            <person name="Doyle S."/>
        </authorList>
    </citation>
    <scope>NUCLEOTIDE SEQUENCE [LARGE SCALE GENOMIC DNA]</scope>
    <source>
        <strain evidence="20 22">NCTC10702</strain>
    </source>
</reference>
<evidence type="ECO:0000313" key="8">
    <source>
        <dbReference type="EMBL" id="CAC5812509.1"/>
    </source>
</evidence>
<accession>A0A1E8XBY4</accession>
<reference evidence="33 34" key="10">
    <citation type="submission" date="2020-06" db="EMBL/GenBank/DDBJ databases">
        <authorList>
            <consortium name="Pathogen Informatics"/>
        </authorList>
    </citation>
    <scope>NUCLEOTIDE SEQUENCE [LARGE SCALE GENOMIC DNA]</scope>
    <source>
        <strain evidence="9 34">MOS105</strain>
        <strain evidence="10">NCTC13131</strain>
        <strain evidence="3 27">S040_N01_C01</strain>
        <strain evidence="2 25">S087_N01_C01</strain>
        <strain evidence="8 33">SG160</strain>
        <strain evidence="6 29">T012_N10_C04</strain>
        <strain evidence="4 24">T012_N16_C08</strain>
        <strain evidence="5 26">T065_N03_C06</strain>
        <strain evidence="7 28">T197_A02_C01</strain>
    </source>
</reference>
<evidence type="ECO:0000313" key="31">
    <source>
        <dbReference type="Proteomes" id="UP000471199"/>
    </source>
</evidence>
<evidence type="ECO:0000313" key="6">
    <source>
        <dbReference type="EMBL" id="CAA6126548.1"/>
    </source>
</evidence>
<evidence type="ECO:0000313" key="20">
    <source>
        <dbReference type="EMBL" id="SUL36533.1"/>
    </source>
</evidence>
<evidence type="ECO:0000313" key="19">
    <source>
        <dbReference type="EMBL" id="RZI04239.1"/>
    </source>
</evidence>
<reference evidence="1 21" key="4">
    <citation type="submission" date="2017-09" db="EMBL/GenBank/DDBJ databases">
        <title>A single nucleotide polymorphism in the Staphylococcus aureus virulence regulator SaeR abolishes pathogenesis.</title>
        <authorList>
            <person name="Copin R.J."/>
            <person name="Sause W."/>
            <person name="Shopsin B."/>
            <person name="Torres V.J."/>
        </authorList>
    </citation>
    <scope>NUCLEOTIDE SEQUENCE [LARGE SCALE GENOMIC DNA]</scope>
    <source>
        <strain evidence="21">Newman</strain>
        <strain evidence="1">Newman_D2C</strain>
    </source>
</reference>
<dbReference type="Proteomes" id="UP000466646">
    <property type="component" value="Unassembled WGS sequence"/>
</dbReference>
<evidence type="ECO:0000313" key="14">
    <source>
        <dbReference type="EMBL" id="MCE3362490.1"/>
    </source>
</evidence>
<sequence length="47" mass="5710">MTRERRSFSSEFKLQMVRLYKNGKPRNEIIREYDFTPSTFVNGGYKM</sequence>